<feature type="coiled-coil region" evidence="4">
    <location>
        <begin position="80"/>
        <end position="107"/>
    </location>
</feature>
<dbReference type="Gene3D" id="3.30.505.50">
    <property type="entry name" value="Sigma 54 modulation/S30EA ribosomal protein, C-terminal domain"/>
    <property type="match status" value="1"/>
</dbReference>
<dbReference type="Gene3D" id="3.30.160.100">
    <property type="entry name" value="Ribosome hibernation promotion factor-like"/>
    <property type="match status" value="1"/>
</dbReference>
<accession>D5BR96</accession>
<evidence type="ECO:0000313" key="6">
    <source>
        <dbReference type="EMBL" id="ADE38793.1"/>
    </source>
</evidence>
<dbReference type="SUPFAM" id="SSF69754">
    <property type="entry name" value="Ribosome binding protein Y (YfiA homologue)"/>
    <property type="match status" value="1"/>
</dbReference>
<evidence type="ECO:0000256" key="2">
    <source>
        <dbReference type="ARBA" id="ARBA00038695"/>
    </source>
</evidence>
<dbReference type="STRING" id="488538.SAR116_0550"/>
<gene>
    <name evidence="6" type="ordered locus">SAR116_0550</name>
</gene>
<dbReference type="HOGENOM" id="CLU_071472_0_1_5"/>
<reference evidence="6 7" key="1">
    <citation type="journal article" date="2010" name="J. Bacteriol.">
        <title>Complete genome sequence of "Candidatus Puniceispirillum marinum" IMCC1322, a representative of the SAR116 clade in the Alphaproteobacteria.</title>
        <authorList>
            <person name="Oh H.M."/>
            <person name="Kwon K.K."/>
            <person name="Kang I."/>
            <person name="Kang S.G."/>
            <person name="Lee J.H."/>
            <person name="Kim S.J."/>
            <person name="Cho J.C."/>
        </authorList>
    </citation>
    <scope>NUCLEOTIDE SEQUENCE [LARGE SCALE GENOMIC DNA]</scope>
    <source>
        <strain evidence="6 7">IMCC1322</strain>
    </source>
</reference>
<sequence>MQINISGKNMDTGAAFQEHAHNALNNVVEKYFQNAVSGHITLEKAESGFTVKARVALSRRIELEATGQAGDAHTALDAAMTHAEKRLRRHKRRLKNHRNTVTIGEEEEAIMTAPMRVYASSEQVHASDDVKSDDVKSDDELVPVFADMSYDIETLSVDQAVMRLELSGANMLMFRNANHLGLNVVHFREDGTIGWIDPRGMRRMGVGT</sequence>
<dbReference type="GO" id="GO:0043024">
    <property type="term" value="F:ribosomal small subunit binding"/>
    <property type="evidence" value="ECO:0007669"/>
    <property type="project" value="TreeGrafter"/>
</dbReference>
<dbReference type="AlphaFoldDB" id="D5BR96"/>
<protein>
    <recommendedName>
        <fullName evidence="3">Ribosome hibernation promoting factor</fullName>
    </recommendedName>
</protein>
<comment type="subunit">
    <text evidence="2">Associates exclusively with 100S ribosomes, which are dimers of 70S ribosomes.</text>
</comment>
<dbReference type="NCBIfam" id="TIGR00741">
    <property type="entry name" value="yfiA"/>
    <property type="match status" value="1"/>
</dbReference>
<dbReference type="InterPro" id="IPR038416">
    <property type="entry name" value="Ribosom_S30AE_C_sf"/>
</dbReference>
<dbReference type="InterPro" id="IPR032528">
    <property type="entry name" value="Ribosom_S30AE_C"/>
</dbReference>
<dbReference type="Pfam" id="PF16321">
    <property type="entry name" value="Ribosom_S30AE_C"/>
    <property type="match status" value="1"/>
</dbReference>
<name>D5BR96_PUNMI</name>
<dbReference type="EMBL" id="CP001751">
    <property type="protein sequence ID" value="ADE38793.1"/>
    <property type="molecule type" value="Genomic_DNA"/>
</dbReference>
<keyword evidence="7" id="KW-1185">Reference proteome</keyword>
<dbReference type="PANTHER" id="PTHR33231:SF1">
    <property type="entry name" value="30S RIBOSOMAL PROTEIN"/>
    <property type="match status" value="1"/>
</dbReference>
<proteinExistence type="predicted"/>
<evidence type="ECO:0000313" key="7">
    <source>
        <dbReference type="Proteomes" id="UP000007460"/>
    </source>
</evidence>
<dbReference type="GO" id="GO:0016740">
    <property type="term" value="F:transferase activity"/>
    <property type="evidence" value="ECO:0007669"/>
    <property type="project" value="UniProtKB-KW"/>
</dbReference>
<dbReference type="Pfam" id="PF02482">
    <property type="entry name" value="Ribosomal_S30AE"/>
    <property type="match status" value="1"/>
</dbReference>
<dbReference type="GO" id="GO:0045900">
    <property type="term" value="P:negative regulation of translational elongation"/>
    <property type="evidence" value="ECO:0007669"/>
    <property type="project" value="TreeGrafter"/>
</dbReference>
<dbReference type="InterPro" id="IPR036567">
    <property type="entry name" value="RHF-like"/>
</dbReference>
<dbReference type="eggNOG" id="COG1544">
    <property type="taxonomic scope" value="Bacteria"/>
</dbReference>
<dbReference type="GO" id="GO:0022627">
    <property type="term" value="C:cytosolic small ribosomal subunit"/>
    <property type="evidence" value="ECO:0007669"/>
    <property type="project" value="TreeGrafter"/>
</dbReference>
<organism evidence="6 7">
    <name type="scientific">Puniceispirillum marinum (strain IMCC1322)</name>
    <dbReference type="NCBI Taxonomy" id="488538"/>
    <lineage>
        <taxon>Bacteria</taxon>
        <taxon>Pseudomonadati</taxon>
        <taxon>Pseudomonadota</taxon>
        <taxon>Alphaproteobacteria</taxon>
        <taxon>Candidatus Puniceispirillales</taxon>
        <taxon>Candidatus Puniceispirillaceae</taxon>
        <taxon>Candidatus Puniceispirillum</taxon>
    </lineage>
</organism>
<keyword evidence="4" id="KW-0175">Coiled coil</keyword>
<evidence type="ECO:0000256" key="3">
    <source>
        <dbReference type="ARBA" id="ARBA00041148"/>
    </source>
</evidence>
<dbReference type="InterPro" id="IPR003489">
    <property type="entry name" value="RHF/RaiA"/>
</dbReference>
<dbReference type="InterPro" id="IPR050574">
    <property type="entry name" value="HPF/YfiA_ribosome-assoc"/>
</dbReference>
<dbReference type="KEGG" id="apb:SAR116_0550"/>
<evidence type="ECO:0000256" key="4">
    <source>
        <dbReference type="SAM" id="Coils"/>
    </source>
</evidence>
<evidence type="ECO:0000256" key="1">
    <source>
        <dbReference type="ARBA" id="ARBA00022845"/>
    </source>
</evidence>
<dbReference type="Proteomes" id="UP000007460">
    <property type="component" value="Chromosome"/>
</dbReference>
<evidence type="ECO:0000259" key="5">
    <source>
        <dbReference type="Pfam" id="PF16321"/>
    </source>
</evidence>
<dbReference type="PANTHER" id="PTHR33231">
    <property type="entry name" value="30S RIBOSOMAL PROTEIN"/>
    <property type="match status" value="1"/>
</dbReference>
<keyword evidence="6" id="KW-0808">Transferase</keyword>
<dbReference type="OrthoDB" id="9794975at2"/>
<feature type="domain" description="Sigma 54 modulation/S30EA ribosomal protein C-terminal" evidence="5">
    <location>
        <begin position="144"/>
        <end position="194"/>
    </location>
</feature>
<keyword evidence="1" id="KW-0810">Translation regulation</keyword>
<dbReference type="RefSeq" id="WP_013045422.1">
    <property type="nucleotide sequence ID" value="NC_014010.1"/>
</dbReference>